<dbReference type="EMBL" id="BAABBO010000007">
    <property type="protein sequence ID" value="GAA3957066.1"/>
    <property type="molecule type" value="Genomic_DNA"/>
</dbReference>
<evidence type="ECO:0000256" key="1">
    <source>
        <dbReference type="ARBA" id="ARBA00023015"/>
    </source>
</evidence>
<dbReference type="InterPro" id="IPR001845">
    <property type="entry name" value="HTH_ArsR_DNA-bd_dom"/>
</dbReference>
<name>A0ABP7P1Q8_9GAMM</name>
<dbReference type="Proteomes" id="UP001501337">
    <property type="component" value="Unassembled WGS sequence"/>
</dbReference>
<evidence type="ECO:0000256" key="3">
    <source>
        <dbReference type="ARBA" id="ARBA00023163"/>
    </source>
</evidence>
<keyword evidence="2" id="KW-0238">DNA-binding</keyword>
<dbReference type="SUPFAM" id="SSF46785">
    <property type="entry name" value="Winged helix' DNA-binding domain"/>
    <property type="match status" value="1"/>
</dbReference>
<evidence type="ECO:0000259" key="4">
    <source>
        <dbReference type="PROSITE" id="PS50987"/>
    </source>
</evidence>
<dbReference type="CDD" id="cd00090">
    <property type="entry name" value="HTH_ARSR"/>
    <property type="match status" value="1"/>
</dbReference>
<dbReference type="InterPro" id="IPR051081">
    <property type="entry name" value="HTH_MetalResp_TranReg"/>
</dbReference>
<gene>
    <name evidence="5" type="ORF">GCM10022278_14530</name>
</gene>
<evidence type="ECO:0000313" key="6">
    <source>
        <dbReference type="Proteomes" id="UP001501337"/>
    </source>
</evidence>
<comment type="caution">
    <text evidence="5">The sequence shown here is derived from an EMBL/GenBank/DDBJ whole genome shotgun (WGS) entry which is preliminary data.</text>
</comment>
<keyword evidence="6" id="KW-1185">Reference proteome</keyword>
<accession>A0ABP7P1Q8</accession>
<dbReference type="RefSeq" id="WP_344804797.1">
    <property type="nucleotide sequence ID" value="NZ_BAABBO010000007.1"/>
</dbReference>
<evidence type="ECO:0000256" key="2">
    <source>
        <dbReference type="ARBA" id="ARBA00023125"/>
    </source>
</evidence>
<dbReference type="NCBIfam" id="NF033788">
    <property type="entry name" value="HTH_metalloreg"/>
    <property type="match status" value="1"/>
</dbReference>
<proteinExistence type="predicted"/>
<dbReference type="Pfam" id="PF12840">
    <property type="entry name" value="HTH_20"/>
    <property type="match status" value="1"/>
</dbReference>
<organism evidence="5 6">
    <name type="scientific">Allohahella marinimesophila</name>
    <dbReference type="NCBI Taxonomy" id="1054972"/>
    <lineage>
        <taxon>Bacteria</taxon>
        <taxon>Pseudomonadati</taxon>
        <taxon>Pseudomonadota</taxon>
        <taxon>Gammaproteobacteria</taxon>
        <taxon>Oceanospirillales</taxon>
        <taxon>Hahellaceae</taxon>
        <taxon>Allohahella</taxon>
    </lineage>
</organism>
<evidence type="ECO:0000313" key="5">
    <source>
        <dbReference type="EMBL" id="GAA3957066.1"/>
    </source>
</evidence>
<dbReference type="Gene3D" id="1.10.10.10">
    <property type="entry name" value="Winged helix-like DNA-binding domain superfamily/Winged helix DNA-binding domain"/>
    <property type="match status" value="1"/>
</dbReference>
<feature type="domain" description="HTH arsR-type" evidence="4">
    <location>
        <begin position="1"/>
        <end position="94"/>
    </location>
</feature>
<dbReference type="InterPro" id="IPR036390">
    <property type="entry name" value="WH_DNA-bd_sf"/>
</dbReference>
<dbReference type="SMART" id="SM00418">
    <property type="entry name" value="HTH_ARSR"/>
    <property type="match status" value="1"/>
</dbReference>
<keyword evidence="3" id="KW-0804">Transcription</keyword>
<sequence>MPLSPALYRFLQALANENRQRIMLLFTEQPVLTVGEVADRTGLGMSTVSEHLKQLREAGLLVSTKLGKEVQYRTDVSRIQATLKDLNSFLGKCC</sequence>
<dbReference type="PRINTS" id="PR00778">
    <property type="entry name" value="HTHARSR"/>
</dbReference>
<keyword evidence="1" id="KW-0805">Transcription regulation</keyword>
<reference evidence="6" key="1">
    <citation type="journal article" date="2019" name="Int. J. Syst. Evol. Microbiol.">
        <title>The Global Catalogue of Microorganisms (GCM) 10K type strain sequencing project: providing services to taxonomists for standard genome sequencing and annotation.</title>
        <authorList>
            <consortium name="The Broad Institute Genomics Platform"/>
            <consortium name="The Broad Institute Genome Sequencing Center for Infectious Disease"/>
            <person name="Wu L."/>
            <person name="Ma J."/>
        </authorList>
    </citation>
    <scope>NUCLEOTIDE SEQUENCE [LARGE SCALE GENOMIC DNA]</scope>
    <source>
        <strain evidence="6">JCM 17555</strain>
    </source>
</reference>
<dbReference type="PANTHER" id="PTHR33154">
    <property type="entry name" value="TRANSCRIPTIONAL REGULATOR, ARSR FAMILY"/>
    <property type="match status" value="1"/>
</dbReference>
<dbReference type="InterPro" id="IPR036388">
    <property type="entry name" value="WH-like_DNA-bd_sf"/>
</dbReference>
<protein>
    <recommendedName>
        <fullName evidence="4">HTH arsR-type domain-containing protein</fullName>
    </recommendedName>
</protein>
<dbReference type="PROSITE" id="PS50987">
    <property type="entry name" value="HTH_ARSR_2"/>
    <property type="match status" value="1"/>
</dbReference>
<dbReference type="InterPro" id="IPR011991">
    <property type="entry name" value="ArsR-like_HTH"/>
</dbReference>
<dbReference type="PANTHER" id="PTHR33154:SF33">
    <property type="entry name" value="TRANSCRIPTIONAL REPRESSOR SDPR"/>
    <property type="match status" value="1"/>
</dbReference>